<organism evidence="7 8">
    <name type="scientific">Candidatus Campylobacter infans</name>
    <dbReference type="NCBI Taxonomy" id="2561898"/>
    <lineage>
        <taxon>Bacteria</taxon>
        <taxon>Pseudomonadati</taxon>
        <taxon>Campylobacterota</taxon>
        <taxon>Epsilonproteobacteria</taxon>
        <taxon>Campylobacterales</taxon>
        <taxon>Campylobacteraceae</taxon>
        <taxon>Campylobacter</taxon>
    </lineage>
</organism>
<dbReference type="UniPathway" id="UPA00241">
    <property type="reaction ID" value="UER00353"/>
</dbReference>
<comment type="similarity">
    <text evidence="3 4">In the C-terminal section; belongs to the PPC synthetase family.</text>
</comment>
<evidence type="ECO:0000256" key="2">
    <source>
        <dbReference type="ARBA" id="ARBA00023239"/>
    </source>
</evidence>
<dbReference type="InterPro" id="IPR005252">
    <property type="entry name" value="CoaBC"/>
</dbReference>
<feature type="region of interest" description="Phosphopantothenoylcysteine decarboxylase" evidence="3">
    <location>
        <begin position="1"/>
        <end position="191"/>
    </location>
</feature>
<comment type="pathway">
    <text evidence="3 4">Cofactor biosynthesis; coenzyme A biosynthesis; CoA from (R)-pantothenate: step 3/5.</text>
</comment>
<feature type="domain" description="DNA/pantothenate metabolism flavoprotein C-terminal" evidence="6">
    <location>
        <begin position="188"/>
        <end position="388"/>
    </location>
</feature>
<dbReference type="PANTHER" id="PTHR14359:SF6">
    <property type="entry name" value="PHOSPHOPANTOTHENOYLCYSTEINE DECARBOXYLASE"/>
    <property type="match status" value="1"/>
</dbReference>
<evidence type="ECO:0000259" key="5">
    <source>
        <dbReference type="Pfam" id="PF02441"/>
    </source>
</evidence>
<feature type="domain" description="Flavoprotein" evidence="5">
    <location>
        <begin position="9"/>
        <end position="151"/>
    </location>
</feature>
<comment type="similarity">
    <text evidence="3 4">In the N-terminal section; belongs to the HFCD (homo-oligomeric flavin containing Cys decarboxylase) superfamily.</text>
</comment>
<evidence type="ECO:0000256" key="1">
    <source>
        <dbReference type="ARBA" id="ARBA00022793"/>
    </source>
</evidence>
<dbReference type="Pfam" id="PF02441">
    <property type="entry name" value="Flavoprotein"/>
    <property type="match status" value="1"/>
</dbReference>
<proteinExistence type="inferred from homology"/>
<evidence type="ECO:0000256" key="3">
    <source>
        <dbReference type="HAMAP-Rule" id="MF_02225"/>
    </source>
</evidence>
<feature type="binding site" evidence="3">
    <location>
        <position position="289"/>
    </location>
    <ligand>
        <name>CTP</name>
        <dbReference type="ChEBI" id="CHEBI:37563"/>
    </ligand>
</feature>
<feature type="active site" description="Proton donor" evidence="3">
    <location>
        <position position="159"/>
    </location>
</feature>
<comment type="caution">
    <text evidence="3">Lacks conserved residue(s) required for the propagation of feature annotation.</text>
</comment>
<keyword evidence="3" id="KW-0479">Metal-binding</keyword>
<keyword evidence="8" id="KW-1185">Reference proteome</keyword>
<dbReference type="InterPro" id="IPR003382">
    <property type="entry name" value="Flavoprotein"/>
</dbReference>
<dbReference type="KEGG" id="cinf:CINF_0960"/>
<feature type="binding site" evidence="3">
    <location>
        <position position="320"/>
    </location>
    <ligand>
        <name>CTP</name>
        <dbReference type="ChEBI" id="CHEBI:37563"/>
    </ligand>
</feature>
<evidence type="ECO:0000259" key="6">
    <source>
        <dbReference type="Pfam" id="PF04127"/>
    </source>
</evidence>
<dbReference type="GO" id="GO:0015941">
    <property type="term" value="P:pantothenate catabolic process"/>
    <property type="evidence" value="ECO:0007669"/>
    <property type="project" value="InterPro"/>
</dbReference>
<keyword evidence="1 3" id="KW-0210">Decarboxylase</keyword>
<dbReference type="InterPro" id="IPR035929">
    <property type="entry name" value="CoaB-like_sf"/>
</dbReference>
<keyword evidence="3" id="KW-0460">Magnesium</keyword>
<dbReference type="HAMAP" id="MF_02225">
    <property type="entry name" value="CoaBC"/>
    <property type="match status" value="1"/>
</dbReference>
<dbReference type="EC" id="4.1.1.36" evidence="3"/>
<protein>
    <recommendedName>
        <fullName evidence="3">Coenzyme A biosynthesis bifunctional protein CoaBC</fullName>
    </recommendedName>
    <alternativeName>
        <fullName evidence="3">DNA/pantothenate metabolism flavoprotein</fullName>
    </alternativeName>
    <alternativeName>
        <fullName evidence="3">Phosphopantothenoylcysteine synthetase/decarboxylase</fullName>
        <shortName evidence="3">PPCS-PPCDC</shortName>
    </alternativeName>
    <domain>
        <recommendedName>
            <fullName evidence="3">Phosphopantothenoylcysteine decarboxylase</fullName>
            <shortName evidence="3">PPC decarboxylase</shortName>
            <shortName evidence="3">PPC-DC</shortName>
            <ecNumber evidence="3">4.1.1.36</ecNumber>
        </recommendedName>
        <alternativeName>
            <fullName evidence="3">CoaC</fullName>
        </alternativeName>
    </domain>
    <domain>
        <recommendedName>
            <fullName evidence="3">Phosphopantothenate--cysteine ligase</fullName>
            <ecNumber evidence="3">6.3.2.5</ecNumber>
        </recommendedName>
        <alternativeName>
            <fullName evidence="3">CoaB</fullName>
        </alternativeName>
        <alternativeName>
            <fullName evidence="3">Phosphopantothenoylcysteine synthetase</fullName>
            <shortName evidence="3">PPC synthetase</shortName>
            <shortName evidence="3">PPC-S</shortName>
        </alternativeName>
    </domain>
</protein>
<evidence type="ECO:0000256" key="4">
    <source>
        <dbReference type="RuleBase" id="RU364078"/>
    </source>
</evidence>
<dbReference type="InterPro" id="IPR036551">
    <property type="entry name" value="Flavin_trans-like"/>
</dbReference>
<keyword evidence="2 3" id="KW-0456">Lyase</keyword>
<feature type="region of interest" description="Phosphopantothenate--cysteine ligase" evidence="3">
    <location>
        <begin position="192"/>
        <end position="393"/>
    </location>
</feature>
<feature type="binding site" evidence="3">
    <location>
        <position position="340"/>
    </location>
    <ligand>
        <name>CTP</name>
        <dbReference type="ChEBI" id="CHEBI:37563"/>
    </ligand>
</feature>
<keyword evidence="3" id="KW-0511">Multifunctional enzyme</keyword>
<dbReference type="RefSeq" id="WP_179974683.1">
    <property type="nucleotide sequence ID" value="NZ_CP049075.1"/>
</dbReference>
<evidence type="ECO:0000313" key="7">
    <source>
        <dbReference type="EMBL" id="QLI05465.1"/>
    </source>
</evidence>
<keyword evidence="3 4" id="KW-0436">Ligase</keyword>
<comment type="cofactor">
    <cofactor evidence="3">
        <name>FMN</name>
        <dbReference type="ChEBI" id="CHEBI:58210"/>
    </cofactor>
    <text evidence="3">Binds 1 FMN per subunit.</text>
</comment>
<comment type="pathway">
    <text evidence="3 4">Cofactor biosynthesis; coenzyme A biosynthesis; CoA from (R)-pantothenate: step 2/5.</text>
</comment>
<dbReference type="Pfam" id="PF04127">
    <property type="entry name" value="DFP"/>
    <property type="match status" value="1"/>
</dbReference>
<dbReference type="PANTHER" id="PTHR14359">
    <property type="entry name" value="HOMO-OLIGOMERIC FLAVIN CONTAINING CYS DECARBOXYLASE FAMILY"/>
    <property type="match status" value="1"/>
</dbReference>
<dbReference type="GO" id="GO:0071513">
    <property type="term" value="C:phosphopantothenoylcysteine decarboxylase complex"/>
    <property type="evidence" value="ECO:0007669"/>
    <property type="project" value="TreeGrafter"/>
</dbReference>
<evidence type="ECO:0000313" key="8">
    <source>
        <dbReference type="Proteomes" id="UP000509414"/>
    </source>
</evidence>
<comment type="function">
    <text evidence="3">Catalyzes two sequential steps in the biosynthesis of coenzyme A. In the first step cysteine is conjugated to 4'-phosphopantothenate to form 4-phosphopantothenoylcysteine. In the second step the latter compound is decarboxylated to form 4'-phosphopantotheine.</text>
</comment>
<dbReference type="GO" id="GO:0010181">
    <property type="term" value="F:FMN binding"/>
    <property type="evidence" value="ECO:0007669"/>
    <property type="project" value="UniProtKB-UniRule"/>
</dbReference>
<name>A0A7H9CJI5_9BACT</name>
<dbReference type="SUPFAM" id="SSF52507">
    <property type="entry name" value="Homo-oligomeric flavin-containing Cys decarboxylases, HFCD"/>
    <property type="match status" value="1"/>
</dbReference>
<comment type="catalytic activity">
    <reaction evidence="3 4">
        <text>(R)-4'-phosphopantothenate + L-cysteine + CTP = N-[(R)-4-phosphopantothenoyl]-L-cysteine + CMP + diphosphate + H(+)</text>
        <dbReference type="Rhea" id="RHEA:19397"/>
        <dbReference type="ChEBI" id="CHEBI:10986"/>
        <dbReference type="ChEBI" id="CHEBI:15378"/>
        <dbReference type="ChEBI" id="CHEBI:33019"/>
        <dbReference type="ChEBI" id="CHEBI:35235"/>
        <dbReference type="ChEBI" id="CHEBI:37563"/>
        <dbReference type="ChEBI" id="CHEBI:59458"/>
        <dbReference type="ChEBI" id="CHEBI:60377"/>
        <dbReference type="EC" id="6.3.2.5"/>
    </reaction>
</comment>
<keyword evidence="3 4" id="KW-0285">Flavoprotein</keyword>
<comment type="catalytic activity">
    <reaction evidence="3 4">
        <text>N-[(R)-4-phosphopantothenoyl]-L-cysteine + H(+) = (R)-4'-phosphopantetheine + CO2</text>
        <dbReference type="Rhea" id="RHEA:16793"/>
        <dbReference type="ChEBI" id="CHEBI:15378"/>
        <dbReference type="ChEBI" id="CHEBI:16526"/>
        <dbReference type="ChEBI" id="CHEBI:59458"/>
        <dbReference type="ChEBI" id="CHEBI:61723"/>
        <dbReference type="EC" id="4.1.1.36"/>
    </reaction>
</comment>
<comment type="cofactor">
    <cofactor evidence="3">
        <name>Mg(2+)</name>
        <dbReference type="ChEBI" id="CHEBI:18420"/>
    </cofactor>
</comment>
<dbReference type="EC" id="6.3.2.5" evidence="3"/>
<gene>
    <name evidence="7" type="primary">dfp</name>
    <name evidence="3" type="synonym">coaBC</name>
    <name evidence="7" type="ORF">CINF_0960</name>
</gene>
<dbReference type="InterPro" id="IPR007085">
    <property type="entry name" value="DNA/pantothenate-metab_flavo_C"/>
</dbReference>
<accession>A0A7H9CJI5</accession>
<comment type="function">
    <text evidence="4">Catalyzes two steps in the biosynthesis of coenzyme A. In the first step cysteine is conjugated to 4'-phosphopantothenate to form 4-phosphopantothenoylcysteine, in the latter compound is decarboxylated to form 4'-phosphopantotheine.</text>
</comment>
<dbReference type="Proteomes" id="UP000509414">
    <property type="component" value="Chromosome"/>
</dbReference>
<dbReference type="GO" id="GO:0015937">
    <property type="term" value="P:coenzyme A biosynthetic process"/>
    <property type="evidence" value="ECO:0007669"/>
    <property type="project" value="UniProtKB-UniRule"/>
</dbReference>
<dbReference type="Gene3D" id="3.40.50.1950">
    <property type="entry name" value="Flavin prenyltransferase-like"/>
    <property type="match status" value="1"/>
</dbReference>
<dbReference type="AlphaFoldDB" id="A0A7H9CJI5"/>
<dbReference type="NCBIfam" id="TIGR00521">
    <property type="entry name" value="coaBC_dfp"/>
    <property type="match status" value="1"/>
</dbReference>
<dbReference type="Gene3D" id="3.40.50.10300">
    <property type="entry name" value="CoaB-like"/>
    <property type="match status" value="1"/>
</dbReference>
<dbReference type="GO" id="GO:0004633">
    <property type="term" value="F:phosphopantothenoylcysteine decarboxylase activity"/>
    <property type="evidence" value="ECO:0007669"/>
    <property type="project" value="UniProtKB-UniRule"/>
</dbReference>
<dbReference type="SUPFAM" id="SSF102645">
    <property type="entry name" value="CoaB-like"/>
    <property type="match status" value="1"/>
</dbReference>
<dbReference type="GO" id="GO:0004632">
    <property type="term" value="F:phosphopantothenate--cysteine ligase activity"/>
    <property type="evidence" value="ECO:0007669"/>
    <property type="project" value="UniProtKB-UniRule"/>
</dbReference>
<feature type="binding site" evidence="3">
    <location>
        <position position="279"/>
    </location>
    <ligand>
        <name>CTP</name>
        <dbReference type="ChEBI" id="CHEBI:37563"/>
    </ligand>
</feature>
<keyword evidence="3 4" id="KW-0288">FMN</keyword>
<dbReference type="EMBL" id="CP049075">
    <property type="protein sequence ID" value="QLI05465.1"/>
    <property type="molecule type" value="Genomic_DNA"/>
</dbReference>
<reference evidence="7 8" key="1">
    <citation type="submission" date="2020-02" db="EMBL/GenBank/DDBJ databases">
        <title>Complete genome sequence of the novel Campylobacter species Candidatus Campylobacter infans.</title>
        <authorList>
            <person name="Duim B."/>
            <person name="Zomer A."/>
            <person name="van der Graaf L."/>
            <person name="Wagenaar J."/>
        </authorList>
    </citation>
    <scope>NUCLEOTIDE SEQUENCE [LARGE SCALE GENOMIC DNA]</scope>
    <source>
        <strain evidence="7 8">19S00001</strain>
    </source>
</reference>
<sequence length="393" mass="43161">MFNDFLKNKSVLLCVSASVAFYKAYEILSLLKKAGADVRVALSENALKFTSDLGFEALSGHKVLCFKNESWANGISHIQYAKSDLIIIAPATANTISKIASGIADNPMLDAILASNAPKILAPAMNVKMLENPATQNSLQTLKDRGFCVLDTMEKCLACGDFGKGALLDLQLIIKHAIKELKKDSFWEKKSVLITGGATSEKIDDVRAITNFSSGKMAFYLAYAYFFAGANVSLISSNSYENLPFESLHFTSSAQLLERINSFKLKSDDLLIMAAAVSDFVPLNAKSGKIKKTGQNLLLELTQNIDILSSIKLKCKKIGFKMEMDEKIALKNAKQMLDNKGLDAVCLNILDEKNYFGSEQNEIEFISKNASTHLALNHKMQIASQIVELSKRL</sequence>
<dbReference type="GO" id="GO:0046872">
    <property type="term" value="F:metal ion binding"/>
    <property type="evidence" value="ECO:0007669"/>
    <property type="project" value="UniProtKB-KW"/>
</dbReference>